<evidence type="ECO:0000313" key="3">
    <source>
        <dbReference type="Proteomes" id="UP000267096"/>
    </source>
</evidence>
<protein>
    <recommendedName>
        <fullName evidence="1">Ctg-1-like C-terminal domain-containing protein</fullName>
    </recommendedName>
</protein>
<reference evidence="2 3" key="1">
    <citation type="submission" date="2018-11" db="EMBL/GenBank/DDBJ databases">
        <authorList>
            <consortium name="Pathogen Informatics"/>
        </authorList>
    </citation>
    <scope>NUCLEOTIDE SEQUENCE [LARGE SCALE GENOMIC DNA]</scope>
</reference>
<accession>A0A3P6S7R5</accession>
<name>A0A3P6S7R5_ANISI</name>
<proteinExistence type="predicted"/>
<organism evidence="2 3">
    <name type="scientific">Anisakis simplex</name>
    <name type="common">Herring worm</name>
    <dbReference type="NCBI Taxonomy" id="6269"/>
    <lineage>
        <taxon>Eukaryota</taxon>
        <taxon>Metazoa</taxon>
        <taxon>Ecdysozoa</taxon>
        <taxon>Nematoda</taxon>
        <taxon>Chromadorea</taxon>
        <taxon>Rhabditida</taxon>
        <taxon>Spirurina</taxon>
        <taxon>Ascaridomorpha</taxon>
        <taxon>Ascaridoidea</taxon>
        <taxon>Anisakidae</taxon>
        <taxon>Anisakis</taxon>
        <taxon>Anisakis simplex complex</taxon>
    </lineage>
</organism>
<dbReference type="EMBL" id="UYRR01031512">
    <property type="protein sequence ID" value="VDK50671.1"/>
    <property type="molecule type" value="Genomic_DNA"/>
</dbReference>
<evidence type="ECO:0000313" key="2">
    <source>
        <dbReference type="EMBL" id="VDK50671.1"/>
    </source>
</evidence>
<sequence>MVPMNEELSCEQSGIYKLWISNEHAWIHSLRVKYKILLE</sequence>
<feature type="domain" description="Ctg-1-like C-terminal" evidence="1">
    <location>
        <begin position="8"/>
        <end position="37"/>
    </location>
</feature>
<dbReference type="InterPro" id="IPR058960">
    <property type="entry name" value="Ctg-1-like_C"/>
</dbReference>
<dbReference type="Proteomes" id="UP000267096">
    <property type="component" value="Unassembled WGS sequence"/>
</dbReference>
<dbReference type="Gene3D" id="2.60.120.680">
    <property type="entry name" value="GOLD domain"/>
    <property type="match status" value="1"/>
</dbReference>
<dbReference type="AlphaFoldDB" id="A0A3P6S7R5"/>
<gene>
    <name evidence="2" type="ORF">ASIM_LOCUS13822</name>
</gene>
<dbReference type="Pfam" id="PF25883">
    <property type="entry name" value="F28H7_8_C"/>
    <property type="match status" value="1"/>
</dbReference>
<evidence type="ECO:0000259" key="1">
    <source>
        <dbReference type="Pfam" id="PF25883"/>
    </source>
</evidence>
<keyword evidence="3" id="KW-1185">Reference proteome</keyword>